<dbReference type="EMBL" id="BK015191">
    <property type="protein sequence ID" value="DAD95134.1"/>
    <property type="molecule type" value="Genomic_DNA"/>
</dbReference>
<proteinExistence type="predicted"/>
<sequence>MVLILVNWSINNFLGNIFLPSSNTASAGLIGRSDIKRSIDC</sequence>
<evidence type="ECO:0000313" key="1">
    <source>
        <dbReference type="EMBL" id="DAD95134.1"/>
    </source>
</evidence>
<accession>A0A8S5NK70</accession>
<name>A0A8S5NK70_9CAUD</name>
<reference evidence="1" key="1">
    <citation type="journal article" date="2021" name="Proc. Natl. Acad. Sci. U.S.A.">
        <title>A Catalog of Tens of Thousands of Viruses from Human Metagenomes Reveals Hidden Associations with Chronic Diseases.</title>
        <authorList>
            <person name="Tisza M.J."/>
            <person name="Buck C.B."/>
        </authorList>
    </citation>
    <scope>NUCLEOTIDE SEQUENCE</scope>
    <source>
        <strain evidence="1">CtsNK10</strain>
    </source>
</reference>
<organism evidence="1">
    <name type="scientific">Podoviridae sp. ctsNK10</name>
    <dbReference type="NCBI Taxonomy" id="2826582"/>
    <lineage>
        <taxon>Viruses</taxon>
        <taxon>Duplodnaviria</taxon>
        <taxon>Heunggongvirae</taxon>
        <taxon>Uroviricota</taxon>
        <taxon>Caudoviricetes</taxon>
    </lineage>
</organism>
<protein>
    <submittedName>
        <fullName evidence="1">Uncharacterized protein</fullName>
    </submittedName>
</protein>